<name>A0A8A7KC77_9FIRM</name>
<dbReference type="InterPro" id="IPR003010">
    <property type="entry name" value="C-N_Hydrolase"/>
</dbReference>
<dbReference type="Gene3D" id="3.60.110.10">
    <property type="entry name" value="Carbon-nitrogen hydrolase"/>
    <property type="match status" value="1"/>
</dbReference>
<feature type="binding site" evidence="7">
    <location>
        <position position="524"/>
    </location>
    <ligand>
        <name>deamido-NAD(+)</name>
        <dbReference type="ChEBI" id="CHEBI:58437"/>
        <note>ligand shared between two neighboring subunits</note>
    </ligand>
</feature>
<feature type="binding site" evidence="7">
    <location>
        <position position="414"/>
    </location>
    <ligand>
        <name>deamido-NAD(+)</name>
        <dbReference type="ChEBI" id="CHEBI:58437"/>
        <note>ligand shared between two neighboring subunits</note>
    </ligand>
</feature>
<dbReference type="GO" id="GO:0005524">
    <property type="term" value="F:ATP binding"/>
    <property type="evidence" value="ECO:0007669"/>
    <property type="project" value="UniProtKB-UniRule"/>
</dbReference>
<feature type="active site" description="Proton acceptor" evidence="9">
    <location>
        <position position="40"/>
    </location>
</feature>
<dbReference type="FunFam" id="3.40.50.620:FF:000106">
    <property type="entry name" value="Glutamine-dependent NAD(+) synthetase"/>
    <property type="match status" value="1"/>
</dbReference>
<dbReference type="HAMAP" id="MF_02090">
    <property type="entry name" value="NadE_glutamine_dep"/>
    <property type="match status" value="1"/>
</dbReference>
<feature type="binding site" evidence="7">
    <location>
        <begin position="302"/>
        <end position="309"/>
    </location>
    <ligand>
        <name>ATP</name>
        <dbReference type="ChEBI" id="CHEBI:30616"/>
    </ligand>
</feature>
<dbReference type="InterPro" id="IPR014445">
    <property type="entry name" value="Gln-dep_NAD_synthase"/>
</dbReference>
<organism evidence="12 13">
    <name type="scientific">Iocasia fonsfrigidae</name>
    <dbReference type="NCBI Taxonomy" id="2682810"/>
    <lineage>
        <taxon>Bacteria</taxon>
        <taxon>Bacillati</taxon>
        <taxon>Bacillota</taxon>
        <taxon>Clostridia</taxon>
        <taxon>Halanaerobiales</taxon>
        <taxon>Halanaerobiaceae</taxon>
        <taxon>Iocasia</taxon>
    </lineage>
</organism>
<dbReference type="UniPathway" id="UPA00253">
    <property type="reaction ID" value="UER00334"/>
</dbReference>
<evidence type="ECO:0000259" key="11">
    <source>
        <dbReference type="PROSITE" id="PS50263"/>
    </source>
</evidence>
<comment type="similarity">
    <text evidence="10">Belongs to the NAD synthetase family.</text>
</comment>
<dbReference type="InterPro" id="IPR014729">
    <property type="entry name" value="Rossmann-like_a/b/a_fold"/>
</dbReference>
<evidence type="ECO:0000256" key="4">
    <source>
        <dbReference type="ARBA" id="ARBA00022741"/>
    </source>
</evidence>
<evidence type="ECO:0000256" key="3">
    <source>
        <dbReference type="ARBA" id="ARBA00022598"/>
    </source>
</evidence>
<dbReference type="InterPro" id="IPR022310">
    <property type="entry name" value="NAD/GMP_synthase"/>
</dbReference>
<dbReference type="SUPFAM" id="SSF52402">
    <property type="entry name" value="Adenine nucleotide alpha hydrolases-like"/>
    <property type="match status" value="1"/>
</dbReference>
<feature type="active site" description="For glutaminase activity" evidence="7">
    <location>
        <position position="114"/>
    </location>
</feature>
<comment type="similarity">
    <text evidence="2 7 8">In the C-terminal section; belongs to the NAD synthetase family.</text>
</comment>
<keyword evidence="13" id="KW-1185">Reference proteome</keyword>
<gene>
    <name evidence="7" type="primary">nadE</name>
    <name evidence="12" type="ORF">GM661_03945</name>
</gene>
<dbReference type="RefSeq" id="WP_230868835.1">
    <property type="nucleotide sequence ID" value="NZ_CP046640.1"/>
</dbReference>
<evidence type="ECO:0000313" key="12">
    <source>
        <dbReference type="EMBL" id="QTL97188.1"/>
    </source>
</evidence>
<comment type="caution">
    <text evidence="7">Lacks conserved residue(s) required for the propagation of feature annotation.</text>
</comment>
<dbReference type="GO" id="GO:0000257">
    <property type="term" value="F:nitrilase activity"/>
    <property type="evidence" value="ECO:0007669"/>
    <property type="project" value="UniProtKB-ARBA"/>
</dbReference>
<dbReference type="EC" id="6.3.5.1" evidence="7 8"/>
<dbReference type="CDD" id="cd00553">
    <property type="entry name" value="NAD_synthase"/>
    <property type="match status" value="1"/>
</dbReference>
<dbReference type="InterPro" id="IPR000132">
    <property type="entry name" value="Nitrilase/CN_hydratase_CS"/>
</dbReference>
<dbReference type="Pfam" id="PF02540">
    <property type="entry name" value="NAD_synthase"/>
    <property type="match status" value="1"/>
</dbReference>
<dbReference type="Proteomes" id="UP000665020">
    <property type="component" value="Chromosome"/>
</dbReference>
<comment type="pathway">
    <text evidence="1 7 8">Cofactor biosynthesis; NAD(+) biosynthesis; NAD(+) from deamido-NAD(+) (L-Gln route): step 1/1.</text>
</comment>
<dbReference type="PROSITE" id="PS00920">
    <property type="entry name" value="NITRIL_CHT_1"/>
    <property type="match status" value="1"/>
</dbReference>
<comment type="function">
    <text evidence="7">Catalyzes the ATP-dependent amidation of deamido-NAD to form NAD. Uses L-glutamine as a nitrogen source.</text>
</comment>
<evidence type="ECO:0000256" key="10">
    <source>
        <dbReference type="RuleBase" id="RU003811"/>
    </source>
</evidence>
<dbReference type="NCBIfam" id="TIGR00552">
    <property type="entry name" value="nadE"/>
    <property type="match status" value="1"/>
</dbReference>
<keyword evidence="5 7" id="KW-0067">ATP-binding</keyword>
<dbReference type="Gene3D" id="3.40.50.620">
    <property type="entry name" value="HUPs"/>
    <property type="match status" value="1"/>
</dbReference>
<dbReference type="InterPro" id="IPR003694">
    <property type="entry name" value="NAD_synthase"/>
</dbReference>
<dbReference type="GO" id="GO:0009435">
    <property type="term" value="P:NAD+ biosynthetic process"/>
    <property type="evidence" value="ECO:0007669"/>
    <property type="project" value="UniProtKB-UniRule"/>
</dbReference>
<evidence type="ECO:0000256" key="8">
    <source>
        <dbReference type="PIRNR" id="PIRNR006630"/>
    </source>
</evidence>
<protein>
    <recommendedName>
        <fullName evidence="7 8">Glutamine-dependent NAD(+) synthetase</fullName>
        <ecNumber evidence="7 8">6.3.5.1</ecNumber>
    </recommendedName>
    <alternativeName>
        <fullName evidence="7 8">NAD(+) synthase [glutamine-hydrolyzing]</fullName>
    </alternativeName>
</protein>
<dbReference type="CDD" id="cd07570">
    <property type="entry name" value="GAT_Gln-NAD-synth"/>
    <property type="match status" value="1"/>
</dbReference>
<evidence type="ECO:0000256" key="9">
    <source>
        <dbReference type="PROSITE-ProRule" id="PRU10139"/>
    </source>
</evidence>
<dbReference type="PANTHER" id="PTHR23090">
    <property type="entry name" value="NH 3 /GLUTAMINE-DEPENDENT NAD + SYNTHETASE"/>
    <property type="match status" value="1"/>
</dbReference>
<dbReference type="PROSITE" id="PS50263">
    <property type="entry name" value="CN_HYDROLASE"/>
    <property type="match status" value="1"/>
</dbReference>
<keyword evidence="3 7" id="KW-0436">Ligase</keyword>
<evidence type="ECO:0000256" key="5">
    <source>
        <dbReference type="ARBA" id="ARBA00022840"/>
    </source>
</evidence>
<dbReference type="PANTHER" id="PTHR23090:SF9">
    <property type="entry name" value="GLUTAMINE-DEPENDENT NAD(+) SYNTHETASE"/>
    <property type="match status" value="1"/>
</dbReference>
<dbReference type="GO" id="GO:0003952">
    <property type="term" value="F:NAD+ synthase (glutamine-hydrolyzing) activity"/>
    <property type="evidence" value="ECO:0007669"/>
    <property type="project" value="UniProtKB-UniRule"/>
</dbReference>
<feature type="active site" description="Nucleophile; for glutaminase activity" evidence="7">
    <location>
        <position position="150"/>
    </location>
</feature>
<comment type="catalytic activity">
    <reaction evidence="7 8">
        <text>deamido-NAD(+) + L-glutamine + ATP + H2O = L-glutamate + AMP + diphosphate + NAD(+) + H(+)</text>
        <dbReference type="Rhea" id="RHEA:24384"/>
        <dbReference type="ChEBI" id="CHEBI:15377"/>
        <dbReference type="ChEBI" id="CHEBI:15378"/>
        <dbReference type="ChEBI" id="CHEBI:29985"/>
        <dbReference type="ChEBI" id="CHEBI:30616"/>
        <dbReference type="ChEBI" id="CHEBI:33019"/>
        <dbReference type="ChEBI" id="CHEBI:57540"/>
        <dbReference type="ChEBI" id="CHEBI:58359"/>
        <dbReference type="ChEBI" id="CHEBI:58437"/>
        <dbReference type="ChEBI" id="CHEBI:456215"/>
        <dbReference type="EC" id="6.3.5.1"/>
    </reaction>
</comment>
<dbReference type="NCBIfam" id="NF010588">
    <property type="entry name" value="PRK13981.1"/>
    <property type="match status" value="1"/>
</dbReference>
<dbReference type="GO" id="GO:0004359">
    <property type="term" value="F:glutaminase activity"/>
    <property type="evidence" value="ECO:0007669"/>
    <property type="project" value="InterPro"/>
</dbReference>
<evidence type="ECO:0000256" key="7">
    <source>
        <dbReference type="HAMAP-Rule" id="MF_02090"/>
    </source>
</evidence>
<feature type="binding site" evidence="7">
    <location>
        <position position="187"/>
    </location>
    <ligand>
        <name>L-glutamine</name>
        <dbReference type="ChEBI" id="CHEBI:58359"/>
    </ligand>
</feature>
<feature type="binding site" evidence="7">
    <location>
        <position position="409"/>
    </location>
    <ligand>
        <name>ATP</name>
        <dbReference type="ChEBI" id="CHEBI:30616"/>
    </ligand>
</feature>
<dbReference type="Pfam" id="PF00795">
    <property type="entry name" value="CN_hydrolase"/>
    <property type="match status" value="1"/>
</dbReference>
<dbReference type="PIRSF" id="PIRSF006630">
    <property type="entry name" value="NADS_GAT"/>
    <property type="match status" value="1"/>
</dbReference>
<feature type="binding site" evidence="7">
    <location>
        <position position="120"/>
    </location>
    <ligand>
        <name>L-glutamine</name>
        <dbReference type="ChEBI" id="CHEBI:58359"/>
    </ligand>
</feature>
<keyword evidence="4 7" id="KW-0547">Nucleotide-binding</keyword>
<feature type="binding site" evidence="7">
    <location>
        <position position="385"/>
    </location>
    <ligand>
        <name>deamido-NAD(+)</name>
        <dbReference type="ChEBI" id="CHEBI:58437"/>
        <note>ligand shared between two neighboring subunits</note>
    </ligand>
</feature>
<dbReference type="GO" id="GO:0005737">
    <property type="term" value="C:cytoplasm"/>
    <property type="evidence" value="ECO:0007669"/>
    <property type="project" value="InterPro"/>
</dbReference>
<accession>A0A8A7KC77</accession>
<dbReference type="EMBL" id="CP046640">
    <property type="protein sequence ID" value="QTL97188.1"/>
    <property type="molecule type" value="Genomic_DNA"/>
</dbReference>
<evidence type="ECO:0000256" key="6">
    <source>
        <dbReference type="ARBA" id="ARBA00023027"/>
    </source>
</evidence>
<feature type="active site" description="Proton acceptor; for glutaminase activity" evidence="7">
    <location>
        <position position="40"/>
    </location>
</feature>
<evidence type="ECO:0000256" key="1">
    <source>
        <dbReference type="ARBA" id="ARBA00005188"/>
    </source>
</evidence>
<keyword evidence="6 7" id="KW-0520">NAD</keyword>
<feature type="binding site" evidence="7">
    <location>
        <position position="193"/>
    </location>
    <ligand>
        <name>L-glutamine</name>
        <dbReference type="ChEBI" id="CHEBI:58359"/>
    </ligand>
</feature>
<dbReference type="KEGG" id="ifn:GM661_03945"/>
<dbReference type="GO" id="GO:0008795">
    <property type="term" value="F:NAD+ synthase activity"/>
    <property type="evidence" value="ECO:0007669"/>
    <property type="project" value="UniProtKB-UniRule"/>
</dbReference>
<proteinExistence type="inferred from homology"/>
<evidence type="ECO:0000313" key="13">
    <source>
        <dbReference type="Proteomes" id="UP000665020"/>
    </source>
</evidence>
<reference evidence="12" key="1">
    <citation type="submission" date="2019-12" db="EMBL/GenBank/DDBJ databases">
        <authorList>
            <person name="zhang j."/>
            <person name="sun C.M."/>
        </authorList>
    </citation>
    <scope>NUCLEOTIDE SEQUENCE</scope>
    <source>
        <strain evidence="12">NS-1</strain>
    </source>
</reference>
<dbReference type="InterPro" id="IPR036526">
    <property type="entry name" value="C-N_Hydrolase_sf"/>
</dbReference>
<feature type="domain" description="CN hydrolase" evidence="11">
    <location>
        <begin position="1"/>
        <end position="257"/>
    </location>
</feature>
<dbReference type="AlphaFoldDB" id="A0A8A7KC77"/>
<dbReference type="SUPFAM" id="SSF56317">
    <property type="entry name" value="Carbon-nitrogen hydrolase"/>
    <property type="match status" value="1"/>
</dbReference>
<sequence length="552" mass="61420">MKICLAQINPTVGDIDNNLKKIKGSIKKAGDGVDLIVFPEMVLSGYPPRDLLHKKQLIFKVNSAVEELIDFSRDYPQLGIIIGAPVETGKKAGKGLYNSGLLISNGSLLFKQHKSLLPTYDVFDETRYFDPAEEIATYLFKGERLGITICEDIWNDPDLWENRHYDLDPVDILVNKGASIIINISASPFQYDKDEIRTNILKNYVNKYEIPFVYLNQVGGNDELIFDGQSMIINKNGEMLGKLKAFADDLLSIELSRDIEQVDRPYTIQKKQDDKIASVEQALVLGIKDYFQKCGFKKAVIGLSGGIDSAVTLCLAAEALGADNILAVSMPGPYSSEGSVIDSRELAGNLGVDFKVISIKDIFESYKNTLSGYFADLPEDVTEENIQARIRGNILMAFSNKFGHLVLATGNKSELAVGYCTLYGDMSGGISVLADVPKTMVYELASYINRKQEMIPEEIIEKAPSAELRPDQKDEDSLPPYAVLDKILYYYIDKNMSIKEIAAQGYDQEMVSWVINRVDNNEYKRRQAAPGLKLTSKAFGMGRRMPVAAQLN</sequence>
<evidence type="ECO:0000256" key="2">
    <source>
        <dbReference type="ARBA" id="ARBA00007145"/>
    </source>
</evidence>